<dbReference type="GO" id="GO:0005789">
    <property type="term" value="C:endoplasmic reticulum membrane"/>
    <property type="evidence" value="ECO:0007669"/>
    <property type="project" value="UniProtKB-SubCell"/>
</dbReference>
<proteinExistence type="inferred from homology"/>
<name>A0A109UWN5_9SACH</name>
<evidence type="ECO:0000256" key="1">
    <source>
        <dbReference type="ARBA" id="ARBA00004477"/>
    </source>
</evidence>
<keyword evidence="15" id="KW-1185">Reference proteome</keyword>
<keyword evidence="7" id="KW-0564">Palmitate</keyword>
<keyword evidence="2 12" id="KW-0808">Transferase</keyword>
<dbReference type="EMBL" id="CP014242">
    <property type="protein sequence ID" value="AMD18941.1"/>
    <property type="molecule type" value="Genomic_DNA"/>
</dbReference>
<dbReference type="InterPro" id="IPR039859">
    <property type="entry name" value="PFA4/ZDH16/20/ERF2-like"/>
</dbReference>
<feature type="domain" description="Palmitoyltransferase DHHC" evidence="13">
    <location>
        <begin position="129"/>
        <end position="243"/>
    </location>
</feature>
<evidence type="ECO:0000259" key="13">
    <source>
        <dbReference type="Pfam" id="PF01529"/>
    </source>
</evidence>
<dbReference type="Pfam" id="PF01529">
    <property type="entry name" value="DHHC"/>
    <property type="match status" value="1"/>
</dbReference>
<evidence type="ECO:0000256" key="3">
    <source>
        <dbReference type="ARBA" id="ARBA00022692"/>
    </source>
</evidence>
<reference evidence="14 15" key="1">
    <citation type="submission" date="2016-01" db="EMBL/GenBank/DDBJ databases">
        <title>Genome sequence of the yeast Holleya sinecauda.</title>
        <authorList>
            <person name="Dietrich F.S."/>
        </authorList>
    </citation>
    <scope>NUCLEOTIDE SEQUENCE [LARGE SCALE GENOMIC DNA]</scope>
    <source>
        <strain evidence="14 15">ATCC 58844</strain>
    </source>
</reference>
<evidence type="ECO:0000256" key="12">
    <source>
        <dbReference type="RuleBase" id="RU079119"/>
    </source>
</evidence>
<comment type="subcellular location">
    <subcellularLocation>
        <location evidence="1">Endoplasmic reticulum membrane</location>
        <topology evidence="1">Multi-pass membrane protein</topology>
    </subcellularLocation>
</comment>
<dbReference type="PROSITE" id="PS50216">
    <property type="entry name" value="DHHC"/>
    <property type="match status" value="1"/>
</dbReference>
<evidence type="ECO:0000313" key="15">
    <source>
        <dbReference type="Proteomes" id="UP000243052"/>
    </source>
</evidence>
<evidence type="ECO:0000256" key="11">
    <source>
        <dbReference type="ARBA" id="ARBA00048048"/>
    </source>
</evidence>
<evidence type="ECO:0000256" key="6">
    <source>
        <dbReference type="ARBA" id="ARBA00023136"/>
    </source>
</evidence>
<feature type="transmembrane region" description="Helical" evidence="12">
    <location>
        <begin position="205"/>
        <end position="225"/>
    </location>
</feature>
<keyword evidence="4" id="KW-0256">Endoplasmic reticulum</keyword>
<evidence type="ECO:0000256" key="9">
    <source>
        <dbReference type="ARBA" id="ARBA00023315"/>
    </source>
</evidence>
<feature type="transmembrane region" description="Helical" evidence="12">
    <location>
        <begin position="80"/>
        <end position="103"/>
    </location>
</feature>
<dbReference type="PANTHER" id="PTHR22883:SF489">
    <property type="entry name" value="PALMITOYLTRANSFERASE SWF1"/>
    <property type="match status" value="1"/>
</dbReference>
<dbReference type="AlphaFoldDB" id="A0A109UWN5"/>
<accession>A0A109UWN5</accession>
<evidence type="ECO:0000256" key="8">
    <source>
        <dbReference type="ARBA" id="ARBA00023288"/>
    </source>
</evidence>
<keyword evidence="9 12" id="KW-0012">Acyltransferase</keyword>
<dbReference type="PANTHER" id="PTHR22883">
    <property type="entry name" value="ZINC FINGER DHHC DOMAIN CONTAINING PROTEIN"/>
    <property type="match status" value="1"/>
</dbReference>
<sequence>MLLLWAIVILQVVFVLFSPLFRSHSPFSWYYNNIYAPVFADPTKYKWKYWVVPLFYTAIYTYCTILFYTKVLQLIRPSLYILELYLLPFLLSTPLVFGCLTIVTPPYNSFTYHGPPFRFDKIIFHDGVRCRTCKAIKPARSRHCSICDVCVVLADHHCIWLNNCIGLGNYELFYMFLFSNCLVLSYATLRLPTAAPAGIWSSSNAFLSLYILVTCFTVVLISFSYTQIILLNDGMTTNEKDKWYVIHDNMRHDRLVRFKNCYYLRLPLSTAPQCFEFYSTNPYDPDIYAIQQHPYTVIKSHIDINNIYDQGSFWRNLRERRSI</sequence>
<protein>
    <recommendedName>
        <fullName evidence="12">Palmitoyltransferase</fullName>
        <ecNumber evidence="12">2.3.1.225</ecNumber>
    </recommendedName>
</protein>
<dbReference type="STRING" id="45286.A0A109UWN5"/>
<comment type="similarity">
    <text evidence="10">Belongs to the DHHC palmitoyltransferase family. SWF1 subfamily.</text>
</comment>
<feature type="transmembrane region" description="Helical" evidence="12">
    <location>
        <begin position="172"/>
        <end position="193"/>
    </location>
</feature>
<comment type="domain">
    <text evidence="12">The DHHC domain is required for palmitoyltransferase activity.</text>
</comment>
<keyword evidence="8" id="KW-0449">Lipoprotein</keyword>
<evidence type="ECO:0000256" key="7">
    <source>
        <dbReference type="ARBA" id="ARBA00023139"/>
    </source>
</evidence>
<dbReference type="Proteomes" id="UP000243052">
    <property type="component" value="Chromosome ii"/>
</dbReference>
<evidence type="ECO:0000256" key="5">
    <source>
        <dbReference type="ARBA" id="ARBA00022989"/>
    </source>
</evidence>
<evidence type="ECO:0000256" key="10">
    <source>
        <dbReference type="ARBA" id="ARBA00038463"/>
    </source>
</evidence>
<dbReference type="InterPro" id="IPR001594">
    <property type="entry name" value="Palmitoyltrfase_DHHC"/>
</dbReference>
<dbReference type="GO" id="GO:0019706">
    <property type="term" value="F:protein-cysteine S-palmitoyltransferase activity"/>
    <property type="evidence" value="ECO:0007669"/>
    <property type="project" value="UniProtKB-EC"/>
</dbReference>
<keyword evidence="5 12" id="KW-1133">Transmembrane helix</keyword>
<dbReference type="GO" id="GO:0006612">
    <property type="term" value="P:protein targeting to membrane"/>
    <property type="evidence" value="ECO:0007669"/>
    <property type="project" value="TreeGrafter"/>
</dbReference>
<dbReference type="OrthoDB" id="9909019at2759"/>
<dbReference type="GeneID" id="28722132"/>
<dbReference type="GO" id="GO:0005794">
    <property type="term" value="C:Golgi apparatus"/>
    <property type="evidence" value="ECO:0007669"/>
    <property type="project" value="TreeGrafter"/>
</dbReference>
<dbReference type="RefSeq" id="XP_017985937.1">
    <property type="nucleotide sequence ID" value="XM_018130448.1"/>
</dbReference>
<keyword evidence="3 12" id="KW-0812">Transmembrane</keyword>
<evidence type="ECO:0000256" key="4">
    <source>
        <dbReference type="ARBA" id="ARBA00022824"/>
    </source>
</evidence>
<keyword evidence="6 12" id="KW-0472">Membrane</keyword>
<dbReference type="EC" id="2.3.1.225" evidence="12"/>
<organism evidence="14 15">
    <name type="scientific">Eremothecium sinecaudum</name>
    <dbReference type="NCBI Taxonomy" id="45286"/>
    <lineage>
        <taxon>Eukaryota</taxon>
        <taxon>Fungi</taxon>
        <taxon>Dikarya</taxon>
        <taxon>Ascomycota</taxon>
        <taxon>Saccharomycotina</taxon>
        <taxon>Saccharomycetes</taxon>
        <taxon>Saccharomycetales</taxon>
        <taxon>Saccharomycetaceae</taxon>
        <taxon>Eremothecium</taxon>
    </lineage>
</organism>
<gene>
    <name evidence="14" type="ORF">AW171_hschr2469</name>
</gene>
<evidence type="ECO:0000313" key="14">
    <source>
        <dbReference type="EMBL" id="AMD18941.1"/>
    </source>
</evidence>
<feature type="transmembrane region" description="Helical" evidence="12">
    <location>
        <begin position="47"/>
        <end position="68"/>
    </location>
</feature>
<evidence type="ECO:0000256" key="2">
    <source>
        <dbReference type="ARBA" id="ARBA00022679"/>
    </source>
</evidence>
<comment type="catalytic activity">
    <reaction evidence="11 12">
        <text>L-cysteinyl-[protein] + hexadecanoyl-CoA = S-hexadecanoyl-L-cysteinyl-[protein] + CoA</text>
        <dbReference type="Rhea" id="RHEA:36683"/>
        <dbReference type="Rhea" id="RHEA-COMP:10131"/>
        <dbReference type="Rhea" id="RHEA-COMP:11032"/>
        <dbReference type="ChEBI" id="CHEBI:29950"/>
        <dbReference type="ChEBI" id="CHEBI:57287"/>
        <dbReference type="ChEBI" id="CHEBI:57379"/>
        <dbReference type="ChEBI" id="CHEBI:74151"/>
        <dbReference type="EC" id="2.3.1.225"/>
    </reaction>
</comment>